<feature type="compositionally biased region" description="Basic and acidic residues" evidence="1">
    <location>
        <begin position="68"/>
        <end position="77"/>
    </location>
</feature>
<organism evidence="2 3">
    <name type="scientific">Megaselia scalaris</name>
    <name type="common">Humpbacked fly</name>
    <name type="synonym">Phora scalaris</name>
    <dbReference type="NCBI Taxonomy" id="36166"/>
    <lineage>
        <taxon>Eukaryota</taxon>
        <taxon>Metazoa</taxon>
        <taxon>Ecdysozoa</taxon>
        <taxon>Arthropoda</taxon>
        <taxon>Hexapoda</taxon>
        <taxon>Insecta</taxon>
        <taxon>Pterygota</taxon>
        <taxon>Neoptera</taxon>
        <taxon>Endopterygota</taxon>
        <taxon>Diptera</taxon>
        <taxon>Brachycera</taxon>
        <taxon>Muscomorpha</taxon>
        <taxon>Platypezoidea</taxon>
        <taxon>Phoridae</taxon>
        <taxon>Megaseliini</taxon>
        <taxon>Megaselia</taxon>
    </lineage>
</organism>
<name>T1GAF4_MEGSC</name>
<dbReference type="EMBL" id="CAQQ02066727">
    <property type="status" value="NOT_ANNOTATED_CDS"/>
    <property type="molecule type" value="Genomic_DNA"/>
</dbReference>
<dbReference type="Proteomes" id="UP000015102">
    <property type="component" value="Unassembled WGS sequence"/>
</dbReference>
<sequence>MYMIQNSNRSDFLNLLYIYFSLHKNPKVIIPSDHPQTQPSSSPSSSKEEAEEEENPCSRFRNPKNKKYVYDQDLRNS</sequence>
<feature type="region of interest" description="Disordered" evidence="1">
    <location>
        <begin position="28"/>
        <end position="77"/>
    </location>
</feature>
<keyword evidence="3" id="KW-1185">Reference proteome</keyword>
<accession>T1GAF4</accession>
<proteinExistence type="predicted"/>
<evidence type="ECO:0000313" key="3">
    <source>
        <dbReference type="Proteomes" id="UP000015102"/>
    </source>
</evidence>
<dbReference type="AlphaFoldDB" id="T1GAF4"/>
<reference evidence="2" key="2">
    <citation type="submission" date="2015-06" db="UniProtKB">
        <authorList>
            <consortium name="EnsemblMetazoa"/>
        </authorList>
    </citation>
    <scope>IDENTIFICATION</scope>
</reference>
<dbReference type="EnsemblMetazoa" id="MESCA000210-RA">
    <property type="protein sequence ID" value="MESCA000210-PA"/>
    <property type="gene ID" value="MESCA000210"/>
</dbReference>
<evidence type="ECO:0000313" key="2">
    <source>
        <dbReference type="EnsemblMetazoa" id="MESCA000210-PA"/>
    </source>
</evidence>
<evidence type="ECO:0000256" key="1">
    <source>
        <dbReference type="SAM" id="MobiDB-lite"/>
    </source>
</evidence>
<reference evidence="3" key="1">
    <citation type="submission" date="2013-02" db="EMBL/GenBank/DDBJ databases">
        <authorList>
            <person name="Hughes D."/>
        </authorList>
    </citation>
    <scope>NUCLEOTIDE SEQUENCE</scope>
    <source>
        <strain>Durham</strain>
        <strain evidence="3">NC isolate 2 -- Noor lab</strain>
    </source>
</reference>
<dbReference type="EMBL" id="CAQQ02066726">
    <property type="status" value="NOT_ANNOTATED_CDS"/>
    <property type="molecule type" value="Genomic_DNA"/>
</dbReference>
<protein>
    <submittedName>
        <fullName evidence="2">Uncharacterized protein</fullName>
    </submittedName>
</protein>
<dbReference type="HOGENOM" id="CLU_2640946_0_0_1"/>